<protein>
    <recommendedName>
        <fullName evidence="2">Aerotolerance regulator N-terminal domain-containing protein</fullName>
    </recommendedName>
</protein>
<keyword evidence="1" id="KW-0812">Transmembrane</keyword>
<dbReference type="AlphaFoldDB" id="A0A5C6X5L2"/>
<feature type="domain" description="Aerotolerance regulator N-terminal" evidence="2">
    <location>
        <begin position="10"/>
        <end position="85"/>
    </location>
</feature>
<dbReference type="Gene3D" id="2.60.40.10">
    <property type="entry name" value="Immunoglobulins"/>
    <property type="match status" value="1"/>
</dbReference>
<organism evidence="3 4">
    <name type="scientific">Lujinxingia vulgaris</name>
    <dbReference type="NCBI Taxonomy" id="2600176"/>
    <lineage>
        <taxon>Bacteria</taxon>
        <taxon>Deltaproteobacteria</taxon>
        <taxon>Bradymonadales</taxon>
        <taxon>Lujinxingiaceae</taxon>
        <taxon>Lujinxingia</taxon>
    </lineage>
</organism>
<feature type="transmembrane region" description="Helical" evidence="1">
    <location>
        <begin position="68"/>
        <end position="88"/>
    </location>
</feature>
<dbReference type="PANTHER" id="PTHR37464">
    <property type="entry name" value="BLL2463 PROTEIN"/>
    <property type="match status" value="1"/>
</dbReference>
<keyword evidence="1" id="KW-1133">Transmembrane helix</keyword>
<dbReference type="NCBIfam" id="TIGR02226">
    <property type="entry name" value="two_anch"/>
    <property type="match status" value="1"/>
</dbReference>
<dbReference type="InterPro" id="IPR013783">
    <property type="entry name" value="Ig-like_fold"/>
</dbReference>
<dbReference type="CDD" id="cd03143">
    <property type="entry name" value="A4_beta-galactosidase_middle_domain"/>
    <property type="match status" value="1"/>
</dbReference>
<dbReference type="EMBL" id="VOSL01000058">
    <property type="protein sequence ID" value="TXD33990.1"/>
    <property type="molecule type" value="Genomic_DNA"/>
</dbReference>
<dbReference type="OrthoDB" id="9769144at2"/>
<keyword evidence="1" id="KW-0472">Membrane</keyword>
<dbReference type="Pfam" id="PF07584">
    <property type="entry name" value="BatA"/>
    <property type="match status" value="1"/>
</dbReference>
<evidence type="ECO:0000259" key="2">
    <source>
        <dbReference type="Pfam" id="PF07584"/>
    </source>
</evidence>
<reference evidence="3 4" key="1">
    <citation type="submission" date="2019-08" db="EMBL/GenBank/DDBJ databases">
        <title>Bradymonadales sp. TMQ2.</title>
        <authorList>
            <person name="Liang Q."/>
        </authorList>
    </citation>
    <scope>NUCLEOTIDE SEQUENCE [LARGE SCALE GENOMIC DNA]</scope>
    <source>
        <strain evidence="3 4">TMQ2</strain>
    </source>
</reference>
<feature type="transmembrane region" description="Helical" evidence="1">
    <location>
        <begin position="682"/>
        <end position="702"/>
    </location>
</feature>
<name>A0A5C6X5L2_9DELT</name>
<dbReference type="Gene3D" id="3.40.50.880">
    <property type="match status" value="1"/>
</dbReference>
<feature type="transmembrane region" description="Helical" evidence="1">
    <location>
        <begin position="12"/>
        <end position="33"/>
    </location>
</feature>
<gene>
    <name evidence="3" type="ORF">FRC96_14665</name>
</gene>
<dbReference type="InterPro" id="IPR029062">
    <property type="entry name" value="Class_I_gatase-like"/>
</dbReference>
<dbReference type="PANTHER" id="PTHR37464:SF1">
    <property type="entry name" value="BLL2463 PROTEIN"/>
    <property type="match status" value="1"/>
</dbReference>
<sequence>MPGLFEEALMNFVQPLFLAGLLAAALPILIHLFNRRKAVTRPFPALRLLQESNERTARSVKVRQRVLLALRVLAIAALAIALAKPFVLSQSGLTAEERMPTAVAIVIEDGLAMDHGDWMEDATARTEGLIDDLRPWDQVALLRSSGPGDGERLSEDHSEVARQLRELQASTSPGDLGEAITRASTLLASSQLPNRRLIVVGALTEGSFETAPADLEIAHPLEVISVRESPERPTPNLAITGVSYQQQGSTRESAWTITATLANFGDEDVDAVQAQLKVGESVVGGQQVSVPAGQESTVEFVHRLADPTLTAAQVELIDADPLEGDNTWHFFIRPREQVRALLINGSPSNIPYDDELFFLTRALRPGVASESAISPTTGAPDRLERDDLSTFDVIVLANVSRLSAEQATRLKAFVEQGGGLLIGMGDQVDPEAYNNQLGELLPRPLRGLKRLAERDDPDAPVKITRLGPTRRQHPIFRVFNLPGGGAMQSVQVYSYMLLDPAPSGQQTTLALSYQDNAPALLERQVGQGRVLLWTTTLDRDWTDFPVRTAYLPVVRRALSHLARRAGSSNDTQRIVGADFEVEVGDLVNERAIVTGPDASRQVVEPIDGLVTLSAETPGPHLFFADDESESGLIAGLSFAANLDRRASRLTPLAPGVIEGWQRDAQGRPIAESAPGQQRRVNLWSGLLFFVTMALLLESVLGARRSVLVQVGRRLLRRRPADA</sequence>
<proteinExistence type="predicted"/>
<accession>A0A5C6X5L2</accession>
<comment type="caution">
    <text evidence="3">The sequence shown here is derived from an EMBL/GenBank/DDBJ whole genome shotgun (WGS) entry which is preliminary data.</text>
</comment>
<dbReference type="Proteomes" id="UP000321046">
    <property type="component" value="Unassembled WGS sequence"/>
</dbReference>
<evidence type="ECO:0000256" key="1">
    <source>
        <dbReference type="SAM" id="Phobius"/>
    </source>
</evidence>
<evidence type="ECO:0000313" key="4">
    <source>
        <dbReference type="Proteomes" id="UP000321046"/>
    </source>
</evidence>
<dbReference type="InterPro" id="IPR024163">
    <property type="entry name" value="Aerotolerance_reg_N"/>
</dbReference>
<dbReference type="InterPro" id="IPR011933">
    <property type="entry name" value="Double_TM_dom"/>
</dbReference>
<evidence type="ECO:0000313" key="3">
    <source>
        <dbReference type="EMBL" id="TXD33990.1"/>
    </source>
</evidence>
<dbReference type="RefSeq" id="WP_146975470.1">
    <property type="nucleotide sequence ID" value="NZ_VOSL01000058.1"/>
</dbReference>
<dbReference type="SUPFAM" id="SSF52317">
    <property type="entry name" value="Class I glutamine amidotransferase-like"/>
    <property type="match status" value="1"/>
</dbReference>